<dbReference type="EMBL" id="VTPC01022752">
    <property type="protein sequence ID" value="KAF2891788.1"/>
    <property type="molecule type" value="Genomic_DNA"/>
</dbReference>
<feature type="compositionally biased region" description="Basic and acidic residues" evidence="1">
    <location>
        <begin position="51"/>
        <end position="64"/>
    </location>
</feature>
<evidence type="ECO:0000313" key="3">
    <source>
        <dbReference type="Proteomes" id="UP000801492"/>
    </source>
</evidence>
<comment type="caution">
    <text evidence="2">The sequence shown here is derived from an EMBL/GenBank/DDBJ whole genome shotgun (WGS) entry which is preliminary data.</text>
</comment>
<proteinExistence type="predicted"/>
<dbReference type="PANTHER" id="PTHR19446">
    <property type="entry name" value="REVERSE TRANSCRIPTASES"/>
    <property type="match status" value="1"/>
</dbReference>
<dbReference type="AlphaFoldDB" id="A0A8K0CQI9"/>
<dbReference type="Proteomes" id="UP000801492">
    <property type="component" value="Unassembled WGS sequence"/>
</dbReference>
<accession>A0A8K0CQI9</accession>
<dbReference type="OrthoDB" id="6762645at2759"/>
<protein>
    <submittedName>
        <fullName evidence="2">Uncharacterized protein</fullName>
    </submittedName>
</protein>
<gene>
    <name evidence="2" type="ORF">ILUMI_14385</name>
</gene>
<sequence>MTEATELYIGRTEIKKKEDRNKEKLLLGETTEKLNRWAEYFEDLLNKDEQIEPEGQKRIQRNDTEQAVEPTEQEIEDIIKKLKTNKSAGESGILVEILKKGGERLHERAHQLILKVWQEEKMPDQWRTALICPIPKKEDRTRCESHSRIAKLY</sequence>
<evidence type="ECO:0000256" key="1">
    <source>
        <dbReference type="SAM" id="MobiDB-lite"/>
    </source>
</evidence>
<feature type="region of interest" description="Disordered" evidence="1">
    <location>
        <begin position="51"/>
        <end position="72"/>
    </location>
</feature>
<organism evidence="2 3">
    <name type="scientific">Ignelater luminosus</name>
    <name type="common">Cucubano</name>
    <name type="synonym">Pyrophorus luminosus</name>
    <dbReference type="NCBI Taxonomy" id="2038154"/>
    <lineage>
        <taxon>Eukaryota</taxon>
        <taxon>Metazoa</taxon>
        <taxon>Ecdysozoa</taxon>
        <taxon>Arthropoda</taxon>
        <taxon>Hexapoda</taxon>
        <taxon>Insecta</taxon>
        <taxon>Pterygota</taxon>
        <taxon>Neoptera</taxon>
        <taxon>Endopterygota</taxon>
        <taxon>Coleoptera</taxon>
        <taxon>Polyphaga</taxon>
        <taxon>Elateriformia</taxon>
        <taxon>Elateroidea</taxon>
        <taxon>Elateridae</taxon>
        <taxon>Agrypninae</taxon>
        <taxon>Pyrophorini</taxon>
        <taxon>Ignelater</taxon>
    </lineage>
</organism>
<name>A0A8K0CQI9_IGNLU</name>
<keyword evidence="3" id="KW-1185">Reference proteome</keyword>
<reference evidence="2" key="1">
    <citation type="submission" date="2019-08" db="EMBL/GenBank/DDBJ databases">
        <title>The genome of the North American firefly Photinus pyralis.</title>
        <authorList>
            <consortium name="Photinus pyralis genome working group"/>
            <person name="Fallon T.R."/>
            <person name="Sander Lower S.E."/>
            <person name="Weng J.-K."/>
        </authorList>
    </citation>
    <scope>NUCLEOTIDE SEQUENCE</scope>
    <source>
        <strain evidence="2">TRF0915ILg1</strain>
        <tissue evidence="2">Whole body</tissue>
    </source>
</reference>
<evidence type="ECO:0000313" key="2">
    <source>
        <dbReference type="EMBL" id="KAF2891788.1"/>
    </source>
</evidence>